<name>A0A224Y6K3_9HEMI</name>
<dbReference type="AlphaFoldDB" id="A0A224Y6K3"/>
<accession>A0A224Y6K3</accession>
<proteinExistence type="predicted"/>
<reference evidence="2" key="1">
    <citation type="journal article" date="2018" name="PLoS Negl. Trop. Dis.">
        <title>An insight into the salivary gland and fat body transcriptome of Panstrongylus lignarius (Hemiptera: Heteroptera), the main vector of Chagas disease in Peru.</title>
        <authorList>
            <person name="Nevoa J.C."/>
            <person name="Mendes M.T."/>
            <person name="da Silva M.V."/>
            <person name="Soares S.C."/>
            <person name="Oliveira C.J.F."/>
            <person name="Ribeiro J.M.C."/>
        </authorList>
    </citation>
    <scope>NUCLEOTIDE SEQUENCE</scope>
</reference>
<evidence type="ECO:0000313" key="2">
    <source>
        <dbReference type="EMBL" id="JAW16201.1"/>
    </source>
</evidence>
<sequence length="69" mass="7933">MKLFRIASLSSFFIILTREAVICSLHLNDNMPIIFSLSFPLTKGRYNMIWQSMYIGLNLIPACTRSFSV</sequence>
<dbReference type="EMBL" id="GFTR01000225">
    <property type="protein sequence ID" value="JAW16201.1"/>
    <property type="molecule type" value="Transcribed_RNA"/>
</dbReference>
<feature type="chain" id="PRO_5013393352" description="Secreted protein" evidence="1">
    <location>
        <begin position="20"/>
        <end position="69"/>
    </location>
</feature>
<evidence type="ECO:0008006" key="3">
    <source>
        <dbReference type="Google" id="ProtNLM"/>
    </source>
</evidence>
<feature type="signal peptide" evidence="1">
    <location>
        <begin position="1"/>
        <end position="19"/>
    </location>
</feature>
<organism evidence="2">
    <name type="scientific">Panstrongylus lignarius</name>
    <dbReference type="NCBI Taxonomy" id="156445"/>
    <lineage>
        <taxon>Eukaryota</taxon>
        <taxon>Metazoa</taxon>
        <taxon>Ecdysozoa</taxon>
        <taxon>Arthropoda</taxon>
        <taxon>Hexapoda</taxon>
        <taxon>Insecta</taxon>
        <taxon>Pterygota</taxon>
        <taxon>Neoptera</taxon>
        <taxon>Paraneoptera</taxon>
        <taxon>Hemiptera</taxon>
        <taxon>Heteroptera</taxon>
        <taxon>Panheteroptera</taxon>
        <taxon>Cimicomorpha</taxon>
        <taxon>Reduviidae</taxon>
        <taxon>Triatominae</taxon>
        <taxon>Panstrongylus</taxon>
    </lineage>
</organism>
<evidence type="ECO:0000256" key="1">
    <source>
        <dbReference type="SAM" id="SignalP"/>
    </source>
</evidence>
<protein>
    <recommendedName>
        <fullName evidence="3">Secreted protein</fullName>
    </recommendedName>
</protein>
<keyword evidence="1" id="KW-0732">Signal</keyword>